<dbReference type="HAMAP" id="MF_00385">
    <property type="entry name" value="Ribosomal_bS16"/>
    <property type="match status" value="1"/>
</dbReference>
<evidence type="ECO:0000256" key="7">
    <source>
        <dbReference type="ARBA" id="ARBA00035438"/>
    </source>
</evidence>
<dbReference type="GO" id="GO:0005763">
    <property type="term" value="C:mitochondrial small ribosomal subunit"/>
    <property type="evidence" value="ECO:0007669"/>
    <property type="project" value="TreeGrafter"/>
</dbReference>
<dbReference type="GO" id="GO:0032543">
    <property type="term" value="P:mitochondrial translation"/>
    <property type="evidence" value="ECO:0007669"/>
    <property type="project" value="TreeGrafter"/>
</dbReference>
<evidence type="ECO:0000313" key="11">
    <source>
        <dbReference type="WBParaSite" id="EgrG_000576000"/>
    </source>
</evidence>
<dbReference type="GO" id="GO:0003735">
    <property type="term" value="F:structural constituent of ribosome"/>
    <property type="evidence" value="ECO:0007669"/>
    <property type="project" value="InterPro"/>
</dbReference>
<dbReference type="SUPFAM" id="SSF54565">
    <property type="entry name" value="Ribosomal protein S16"/>
    <property type="match status" value="1"/>
</dbReference>
<reference evidence="9 10" key="1">
    <citation type="journal article" date="2013" name="Nature">
        <title>The genomes of four tapeworm species reveal adaptations to parasitism.</title>
        <authorList>
            <person name="Tsai I.J."/>
            <person name="Zarowiecki M."/>
            <person name="Holroyd N."/>
            <person name="Garciarrubio A."/>
            <person name="Sanchez-Flores A."/>
            <person name="Brooks K.L."/>
            <person name="Tracey A."/>
            <person name="Bobes R.J."/>
            <person name="Fragoso G."/>
            <person name="Sciutto E."/>
            <person name="Aslett M."/>
            <person name="Beasley H."/>
            <person name="Bennett H.M."/>
            <person name="Cai J."/>
            <person name="Camicia F."/>
            <person name="Clark R."/>
            <person name="Cucher M."/>
            <person name="De Silva N."/>
            <person name="Day T.A."/>
            <person name="Deplazes P."/>
            <person name="Estrada K."/>
            <person name="Fernandez C."/>
            <person name="Holland P.W."/>
            <person name="Hou J."/>
            <person name="Hu S."/>
            <person name="Huckvale T."/>
            <person name="Hung S.S."/>
            <person name="Kamenetzky L."/>
            <person name="Keane J.A."/>
            <person name="Kiss F."/>
            <person name="Koziol U."/>
            <person name="Lambert O."/>
            <person name="Liu K."/>
            <person name="Luo X."/>
            <person name="Luo Y."/>
            <person name="Macchiaroli N."/>
            <person name="Nichol S."/>
            <person name="Paps J."/>
            <person name="Parkinson J."/>
            <person name="Pouchkina-Stantcheva N."/>
            <person name="Riddiford N."/>
            <person name="Rosenzvit M."/>
            <person name="Salinas G."/>
            <person name="Wasmuth J.D."/>
            <person name="Zamanian M."/>
            <person name="Zheng Y."/>
            <person name="Cai X."/>
            <person name="Soberon X."/>
            <person name="Olson P.D."/>
            <person name="Laclette J.P."/>
            <person name="Brehm K."/>
            <person name="Berriman M."/>
            <person name="Garciarrubio A."/>
            <person name="Bobes R.J."/>
            <person name="Fragoso G."/>
            <person name="Sanchez-Flores A."/>
            <person name="Estrada K."/>
            <person name="Cevallos M.A."/>
            <person name="Morett E."/>
            <person name="Gonzalez V."/>
            <person name="Portillo T."/>
            <person name="Ochoa-Leyva A."/>
            <person name="Jose M.V."/>
            <person name="Sciutto E."/>
            <person name="Landa A."/>
            <person name="Jimenez L."/>
            <person name="Valdes V."/>
            <person name="Carrero J.C."/>
            <person name="Larralde C."/>
            <person name="Morales-Montor J."/>
            <person name="Limon-Lason J."/>
            <person name="Soberon X."/>
            <person name="Laclette J.P."/>
        </authorList>
    </citation>
    <scope>NUCLEOTIDE SEQUENCE [LARGE SCALE GENOMIC DNA]</scope>
</reference>
<proteinExistence type="inferred from homology"/>
<dbReference type="WBParaSite" id="EgrG_000576000">
    <property type="protein sequence ID" value="EgrG_000576000"/>
    <property type="gene ID" value="EgrG_000576000"/>
</dbReference>
<sequence length="265" mass="30144">MRRFYRACYGPLGLEGQGWPSKIMLNRSAVIATQSFTPTHFCRHLRSIPADRLKKLIAEESKDMGKRIVPGRDQSSSWWLPQPRDPTKKVVGLSPVKPLPHLRISMVREGCRNRPFYTIQVKSSQAHRLDQGIEQVGCWDPLPNREHGEQLVGLNVERILYWMGQGAQPTERVAELLGLAGILPIHPHSLLIAHRTRLAVSKLAKTNGSPSEEAVEGEKEERDGSAEEKGEGGSDEKERDESTQRADSVWRKKCHDERWWRYGLM</sequence>
<evidence type="ECO:0000313" key="9">
    <source>
        <dbReference type="EMBL" id="CDS23620.1"/>
    </source>
</evidence>
<dbReference type="PANTHER" id="PTHR12919:SF20">
    <property type="entry name" value="SMALL RIBOSOMAL SUBUNIT PROTEIN BS16M"/>
    <property type="match status" value="1"/>
</dbReference>
<name>A0A068X120_ECHGR</name>
<gene>
    <name evidence="11" type="primary">EGR_05021</name>
    <name evidence="9" type="ORF">EgrG_000576000</name>
</gene>
<evidence type="ECO:0000256" key="6">
    <source>
        <dbReference type="ARBA" id="ARBA00035263"/>
    </source>
</evidence>
<accession>A0A068X120</accession>
<protein>
    <recommendedName>
        <fullName evidence="6">Small ribosomal subunit protein bS16m</fullName>
    </recommendedName>
    <alternativeName>
        <fullName evidence="7">28S ribosomal protein S16, mitochondrial</fullName>
    </alternativeName>
</protein>
<dbReference type="Gene3D" id="3.30.1320.10">
    <property type="match status" value="1"/>
</dbReference>
<feature type="region of interest" description="Disordered" evidence="8">
    <location>
        <begin position="204"/>
        <end position="251"/>
    </location>
</feature>
<evidence type="ECO:0000313" key="10">
    <source>
        <dbReference type="Proteomes" id="UP000492820"/>
    </source>
</evidence>
<evidence type="ECO:0000256" key="3">
    <source>
        <dbReference type="ARBA" id="ARBA00022980"/>
    </source>
</evidence>
<reference evidence="11" key="3">
    <citation type="submission" date="2020-10" db="UniProtKB">
        <authorList>
            <consortium name="WormBaseParasite"/>
        </authorList>
    </citation>
    <scope>IDENTIFICATION</scope>
</reference>
<evidence type="ECO:0000256" key="5">
    <source>
        <dbReference type="ARBA" id="ARBA00023274"/>
    </source>
</evidence>
<comment type="subcellular location">
    <subcellularLocation>
        <location evidence="1">Mitochondrion</location>
    </subcellularLocation>
</comment>
<dbReference type="InterPro" id="IPR023803">
    <property type="entry name" value="Ribosomal_bS16_dom_sf"/>
</dbReference>
<evidence type="ECO:0000256" key="1">
    <source>
        <dbReference type="ARBA" id="ARBA00004173"/>
    </source>
</evidence>
<keyword evidence="3 9" id="KW-0689">Ribosomal protein</keyword>
<dbReference type="Pfam" id="PF00886">
    <property type="entry name" value="Ribosomal_S16"/>
    <property type="match status" value="1"/>
</dbReference>
<reference evidence="9" key="2">
    <citation type="submission" date="2014-06" db="EMBL/GenBank/DDBJ databases">
        <authorList>
            <person name="Aslett M."/>
        </authorList>
    </citation>
    <scope>NUCLEOTIDE SEQUENCE</scope>
</reference>
<dbReference type="Proteomes" id="UP000492820">
    <property type="component" value="Unassembled WGS sequence"/>
</dbReference>
<dbReference type="FunFam" id="3.30.1320.10:FF:000004">
    <property type="entry name" value="28S ribosomal protein S16, mitochondrial"/>
    <property type="match status" value="1"/>
</dbReference>
<evidence type="ECO:0000256" key="2">
    <source>
        <dbReference type="ARBA" id="ARBA00006668"/>
    </source>
</evidence>
<dbReference type="EMBL" id="LK028592">
    <property type="protein sequence ID" value="CDS23620.1"/>
    <property type="molecule type" value="Genomic_DNA"/>
</dbReference>
<evidence type="ECO:0000256" key="8">
    <source>
        <dbReference type="SAM" id="MobiDB-lite"/>
    </source>
</evidence>
<feature type="compositionally biased region" description="Basic and acidic residues" evidence="8">
    <location>
        <begin position="216"/>
        <end position="251"/>
    </location>
</feature>
<keyword evidence="4" id="KW-0496">Mitochondrion</keyword>
<dbReference type="AlphaFoldDB" id="A0A068X120"/>
<dbReference type="NCBIfam" id="TIGR00002">
    <property type="entry name" value="S16"/>
    <property type="match status" value="1"/>
</dbReference>
<organism evidence="9">
    <name type="scientific">Echinococcus granulosus</name>
    <name type="common">Hydatid tapeworm</name>
    <dbReference type="NCBI Taxonomy" id="6210"/>
    <lineage>
        <taxon>Eukaryota</taxon>
        <taxon>Metazoa</taxon>
        <taxon>Spiralia</taxon>
        <taxon>Lophotrochozoa</taxon>
        <taxon>Platyhelminthes</taxon>
        <taxon>Cestoda</taxon>
        <taxon>Eucestoda</taxon>
        <taxon>Cyclophyllidea</taxon>
        <taxon>Taeniidae</taxon>
        <taxon>Echinococcus</taxon>
        <taxon>Echinococcus granulosus group</taxon>
    </lineage>
</organism>
<comment type="similarity">
    <text evidence="2">Belongs to the bacterial ribosomal protein bS16 family.</text>
</comment>
<evidence type="ECO:0000256" key="4">
    <source>
        <dbReference type="ARBA" id="ARBA00023128"/>
    </source>
</evidence>
<keyword evidence="5" id="KW-0687">Ribonucleoprotein</keyword>
<dbReference type="OrthoDB" id="407221at2759"/>
<dbReference type="GO" id="GO:0005743">
    <property type="term" value="C:mitochondrial inner membrane"/>
    <property type="evidence" value="ECO:0007669"/>
    <property type="project" value="UniProtKB-ARBA"/>
</dbReference>
<dbReference type="PANTHER" id="PTHR12919">
    <property type="entry name" value="30S RIBOSOMAL PROTEIN S16"/>
    <property type="match status" value="1"/>
</dbReference>
<dbReference type="InterPro" id="IPR000307">
    <property type="entry name" value="Ribosomal_bS16"/>
</dbReference>